<gene>
    <name evidence="2" type="ORF">EHI_149010</name>
</gene>
<dbReference type="SUPFAM" id="SSF49879">
    <property type="entry name" value="SMAD/FHA domain"/>
    <property type="match status" value="1"/>
</dbReference>
<dbReference type="VEuPathDB" id="AmoebaDB:EHI_149010"/>
<evidence type="ECO:0000313" key="2">
    <source>
        <dbReference type="EMBL" id="EAL46851.1"/>
    </source>
</evidence>
<dbReference type="GeneID" id="3406542"/>
<dbReference type="AlphaFoldDB" id="C4LT67"/>
<organism evidence="2 3">
    <name type="scientific">Entamoeba histolytica (strain ATCC 30459 / HM-1:IMSS / ABRM)</name>
    <dbReference type="NCBI Taxonomy" id="294381"/>
    <lineage>
        <taxon>Eukaryota</taxon>
        <taxon>Amoebozoa</taxon>
        <taxon>Evosea</taxon>
        <taxon>Archamoebae</taxon>
        <taxon>Mastigamoebida</taxon>
        <taxon>Entamoebidae</taxon>
        <taxon>Entamoeba</taxon>
    </lineage>
</organism>
<dbReference type="VEuPathDB" id="AmoebaDB:KM1_244390"/>
<dbReference type="InterPro" id="IPR000253">
    <property type="entry name" value="FHA_dom"/>
</dbReference>
<dbReference type="PROSITE" id="PS50006">
    <property type="entry name" value="FHA_DOMAIN"/>
    <property type="match status" value="1"/>
</dbReference>
<dbReference type="InterPro" id="IPR008984">
    <property type="entry name" value="SMAD_FHA_dom_sf"/>
</dbReference>
<dbReference type="VEuPathDB" id="AmoebaDB:EHI8A_175810"/>
<dbReference type="OrthoDB" id="5954824at2759"/>
<sequence length="226" mass="26102">MTSSEETFATIVDCMGPIYLQYATWMKMKKLDKEIGSMEKSLNRQNLEVLLENEVYRACLDQNDLLEKGLLKLLFIRLKTQIIYYLVNNISSKNPRGYKDEDKKSKETKETKRANAKIVVDDANEKLIVEINENTKLPLFLGREGKEFKEDGTFINLRPFTDSKTVSHLHAQIDYDPKQRVYQLLSIGRNGTHIDGVAHVKEQGECPLIDRAMIQIGGFRMKFVYC</sequence>
<evidence type="ECO:0000259" key="1">
    <source>
        <dbReference type="PROSITE" id="PS50006"/>
    </source>
</evidence>
<protein>
    <recommendedName>
        <fullName evidence="1">FHA domain-containing protein</fullName>
    </recommendedName>
</protein>
<accession>C4LT67</accession>
<dbReference type="Proteomes" id="UP000001926">
    <property type="component" value="Partially assembled WGS sequence"/>
</dbReference>
<evidence type="ECO:0000313" key="3">
    <source>
        <dbReference type="Proteomes" id="UP000001926"/>
    </source>
</evidence>
<dbReference type="Gene3D" id="2.60.200.20">
    <property type="match status" value="1"/>
</dbReference>
<dbReference type="VEuPathDB" id="AmoebaDB:EHI5A_133260"/>
<dbReference type="InParanoid" id="C4LT67"/>
<dbReference type="VEuPathDB" id="AmoebaDB:EHI7A_155840"/>
<dbReference type="OMA" id="QGECSLI"/>
<reference evidence="2" key="1">
    <citation type="journal article" date="2005" name="Nature">
        <title>The genome of the protist parasite Entamoeba histolytica.</title>
        <authorList>
            <person name="Loftus B."/>
            <person name="Anderson I."/>
            <person name="Davies R."/>
            <person name="Alsmark U.C."/>
            <person name="Samuelson J."/>
            <person name="Amedeo P."/>
            <person name="Roncaglia P."/>
            <person name="Berriman M."/>
            <person name="Hirt R.P."/>
            <person name="Mann B.J."/>
            <person name="Nozaki T."/>
            <person name="Suh B."/>
            <person name="Pop M."/>
            <person name="Duchene M."/>
            <person name="Ackers J."/>
            <person name="Tannich E."/>
            <person name="Leippe M."/>
            <person name="Hofer M."/>
            <person name="Bruchhaus I."/>
            <person name="Willhoeft U."/>
            <person name="Bhattacharya A."/>
            <person name="Chillingworth T."/>
            <person name="Churcher C."/>
            <person name="Hance Z."/>
            <person name="Harris B."/>
            <person name="Harris D."/>
            <person name="Jagels K."/>
            <person name="Moule S."/>
            <person name="Mungall K."/>
            <person name="Ormond D."/>
            <person name="Squares R."/>
            <person name="Whitehead S."/>
            <person name="Quail M.A."/>
            <person name="Rabbinowitsch E."/>
            <person name="Norbertczak H."/>
            <person name="Price C."/>
            <person name="Wang Z."/>
            <person name="Guillen N."/>
            <person name="Gilchrist C."/>
            <person name="Stroup S.E."/>
            <person name="Bhattacharya S."/>
            <person name="Lohia A."/>
            <person name="Foster P.G."/>
            <person name="Sicheritz-Ponten T."/>
            <person name="Weber C."/>
            <person name="Singh U."/>
            <person name="Mukherjee C."/>
            <person name="El-Sayed N.M."/>
            <person name="Petri W.A.Jr."/>
            <person name="Clark C.G."/>
            <person name="Embley T.M."/>
            <person name="Barrell B."/>
            <person name="Fraser C.M."/>
            <person name="Hall N."/>
        </authorList>
    </citation>
    <scope>NUCLEOTIDE SEQUENCE [LARGE SCALE GENOMIC DNA]</scope>
    <source>
        <strain evidence="2">HM-1:IMSS</strain>
    </source>
</reference>
<keyword evidence="3" id="KW-1185">Reference proteome</keyword>
<dbReference type="RefSeq" id="XP_652235.1">
    <property type="nucleotide sequence ID" value="XM_647143.1"/>
</dbReference>
<feature type="domain" description="FHA" evidence="1">
    <location>
        <begin position="139"/>
        <end position="199"/>
    </location>
</feature>
<dbReference type="KEGG" id="ehi:EHI_149010"/>
<dbReference type="EMBL" id="DS571146">
    <property type="protein sequence ID" value="EAL46851.1"/>
    <property type="molecule type" value="Genomic_DNA"/>
</dbReference>
<dbReference type="CDD" id="cd22701">
    <property type="entry name" value="FHA_FKH1-like"/>
    <property type="match status" value="1"/>
</dbReference>
<name>C4LT67_ENTH1</name>
<reference evidence="2" key="2">
    <citation type="submission" date="2007-03" db="EMBL/GenBank/DDBJ databases">
        <authorList>
            <person name="Lorenzi H."/>
            <person name="Amedeo P."/>
            <person name="Inman J."/>
            <person name="Schobel S."/>
            <person name="Caler E."/>
        </authorList>
    </citation>
    <scope>GENOME REANNOTATION</scope>
    <source>
        <strain evidence="2">HM-1:IMSS</strain>
    </source>
</reference>
<proteinExistence type="predicted"/>
<dbReference type="HOGENOM" id="CLU_1172560_0_0_1"/>